<keyword evidence="5" id="KW-0677">Repeat</keyword>
<dbReference type="InterPro" id="IPR032695">
    <property type="entry name" value="Integrin_dom_sf"/>
</dbReference>
<dbReference type="GO" id="GO:0007157">
    <property type="term" value="P:heterophilic cell-cell adhesion via plasma membrane cell adhesion molecules"/>
    <property type="evidence" value="ECO:0007669"/>
    <property type="project" value="UniProtKB-ARBA"/>
</dbReference>
<dbReference type="EMBL" id="GFWZ01000164">
    <property type="protein sequence ID" value="MBW20154.1"/>
    <property type="molecule type" value="Transcribed_RNA"/>
</dbReference>
<evidence type="ECO:0000256" key="9">
    <source>
        <dbReference type="ARBA" id="ARBA00023136"/>
    </source>
</evidence>
<feature type="domain" description="Integrin alpha first immunoglubulin-like" evidence="14">
    <location>
        <begin position="326"/>
        <end position="491"/>
    </location>
</feature>
<evidence type="ECO:0000259" key="15">
    <source>
        <dbReference type="Pfam" id="PF20805"/>
    </source>
</evidence>
<feature type="transmembrane region" description="Helical" evidence="13">
    <location>
        <begin position="884"/>
        <end position="906"/>
    </location>
</feature>
<dbReference type="InterPro" id="IPR000413">
    <property type="entry name" value="Integrin_alpha"/>
</dbReference>
<keyword evidence="10 13" id="KW-0675">Receptor</keyword>
<comment type="similarity">
    <text evidence="2 13">Belongs to the integrin alpha chain family.</text>
</comment>
<dbReference type="GO" id="GO:0009897">
    <property type="term" value="C:external side of plasma membrane"/>
    <property type="evidence" value="ECO:0007669"/>
    <property type="project" value="TreeGrafter"/>
</dbReference>
<feature type="domain" description="Integrin alpha second immunoglobulin-like" evidence="15">
    <location>
        <begin position="493"/>
        <end position="630"/>
    </location>
</feature>
<dbReference type="Pfam" id="PF01839">
    <property type="entry name" value="FG-GAP"/>
    <property type="match status" value="2"/>
</dbReference>
<dbReference type="InterPro" id="IPR013649">
    <property type="entry name" value="Integrin_alpha_Ig-like_1"/>
</dbReference>
<dbReference type="InterPro" id="IPR018184">
    <property type="entry name" value="Integrin_alpha_C_CS"/>
</dbReference>
<dbReference type="PANTHER" id="PTHR23220:SF122">
    <property type="entry name" value="INTEGRIN ALPHA-PS1"/>
    <property type="match status" value="1"/>
</dbReference>
<dbReference type="SUPFAM" id="SSF69318">
    <property type="entry name" value="Integrin alpha N-terminal domain"/>
    <property type="match status" value="1"/>
</dbReference>
<evidence type="ECO:0000256" key="1">
    <source>
        <dbReference type="ARBA" id="ARBA00004479"/>
    </source>
</evidence>
<keyword evidence="9 13" id="KW-0472">Membrane</keyword>
<dbReference type="PRINTS" id="PR01185">
    <property type="entry name" value="INTEGRINA"/>
</dbReference>
<dbReference type="AlphaFoldDB" id="A0A2I9LP40"/>
<dbReference type="Pfam" id="PF20805">
    <property type="entry name" value="Integrin_A_Ig_2"/>
    <property type="match status" value="1"/>
</dbReference>
<dbReference type="SMART" id="SM00191">
    <property type="entry name" value="Int_alpha"/>
    <property type="match status" value="4"/>
</dbReference>
<feature type="repeat" description="FG-GAP" evidence="12">
    <location>
        <begin position="155"/>
        <end position="214"/>
    </location>
</feature>
<dbReference type="GO" id="GO:0007160">
    <property type="term" value="P:cell-matrix adhesion"/>
    <property type="evidence" value="ECO:0007669"/>
    <property type="project" value="TreeGrafter"/>
</dbReference>
<dbReference type="Gene3D" id="1.20.5.930">
    <property type="entry name" value="Bicelle-embedded integrin alpha(iib) transmembrane segment"/>
    <property type="match status" value="1"/>
</dbReference>
<reference evidence="17" key="1">
    <citation type="journal article" date="2017" name="Toxicon">
        <title>Venom-gland transcriptomics and venom proteomics of the Hentz striped scorpion (Centruroides hentzi; Buthidae) reveal high toxin diversity in a harmless member of a lethal family.</title>
        <authorList>
            <person name="Ward M.J."/>
            <person name="Ellsworth S.A."/>
            <person name="Rokyta D.R."/>
        </authorList>
    </citation>
    <scope>NUCLEOTIDE SEQUENCE</scope>
    <source>
        <tissue evidence="17">Venom gland</tissue>
    </source>
</reference>
<dbReference type="GO" id="GO:0008305">
    <property type="term" value="C:integrin complex"/>
    <property type="evidence" value="ECO:0007669"/>
    <property type="project" value="InterPro"/>
</dbReference>
<keyword evidence="3 13" id="KW-0812">Transmembrane</keyword>
<feature type="repeat" description="FG-GAP" evidence="12">
    <location>
        <begin position="279"/>
        <end position="341"/>
    </location>
</feature>
<dbReference type="InterPro" id="IPR013519">
    <property type="entry name" value="Int_alpha_beta-p"/>
</dbReference>
<name>A0A2I9LP40_9SCOR</name>
<dbReference type="InterPro" id="IPR028994">
    <property type="entry name" value="Integrin_alpha_N"/>
</dbReference>
<dbReference type="Gene3D" id="2.60.40.1460">
    <property type="entry name" value="Integrin domains. Chain A, domain 2"/>
    <property type="match status" value="1"/>
</dbReference>
<evidence type="ECO:0000259" key="14">
    <source>
        <dbReference type="Pfam" id="PF08441"/>
    </source>
</evidence>
<dbReference type="Gene3D" id="2.60.40.1530">
    <property type="entry name" value="ntegrin, alpha v. Chain A, domain 4"/>
    <property type="match status" value="1"/>
</dbReference>
<evidence type="ECO:0000313" key="17">
    <source>
        <dbReference type="EMBL" id="MBW20154.1"/>
    </source>
</evidence>
<evidence type="ECO:0000256" key="12">
    <source>
        <dbReference type="PROSITE-ProRule" id="PRU00803"/>
    </source>
</evidence>
<keyword evidence="11" id="KW-0325">Glycoprotein</keyword>
<evidence type="ECO:0000256" key="11">
    <source>
        <dbReference type="ARBA" id="ARBA00023180"/>
    </source>
</evidence>
<feature type="repeat" description="FG-GAP" evidence="12">
    <location>
        <begin position="215"/>
        <end position="269"/>
    </location>
</feature>
<dbReference type="PANTHER" id="PTHR23220">
    <property type="entry name" value="INTEGRIN ALPHA"/>
    <property type="match status" value="1"/>
</dbReference>
<protein>
    <submittedName>
        <fullName evidence="17">Integrin</fullName>
    </submittedName>
</protein>
<dbReference type="InterPro" id="IPR013517">
    <property type="entry name" value="FG-GAP"/>
</dbReference>
<feature type="domain" description="Integrin alpha third immunoglobulin-like" evidence="16">
    <location>
        <begin position="637"/>
        <end position="868"/>
    </location>
</feature>
<evidence type="ECO:0000256" key="4">
    <source>
        <dbReference type="ARBA" id="ARBA00022729"/>
    </source>
</evidence>
<evidence type="ECO:0000256" key="7">
    <source>
        <dbReference type="ARBA" id="ARBA00022989"/>
    </source>
</evidence>
<dbReference type="SUPFAM" id="SSF69179">
    <property type="entry name" value="Integrin domains"/>
    <property type="match status" value="3"/>
</dbReference>
<accession>A0A2I9LP40</accession>
<evidence type="ECO:0000256" key="6">
    <source>
        <dbReference type="ARBA" id="ARBA00022889"/>
    </source>
</evidence>
<keyword evidence="8 13" id="KW-0401">Integrin</keyword>
<dbReference type="GO" id="GO:0005178">
    <property type="term" value="F:integrin binding"/>
    <property type="evidence" value="ECO:0007669"/>
    <property type="project" value="TreeGrafter"/>
</dbReference>
<evidence type="ECO:0000259" key="16">
    <source>
        <dbReference type="Pfam" id="PF20806"/>
    </source>
</evidence>
<dbReference type="GO" id="GO:0033627">
    <property type="term" value="P:cell adhesion mediated by integrin"/>
    <property type="evidence" value="ECO:0007669"/>
    <property type="project" value="TreeGrafter"/>
</dbReference>
<evidence type="ECO:0000256" key="13">
    <source>
        <dbReference type="RuleBase" id="RU003762"/>
    </source>
</evidence>
<dbReference type="Gene3D" id="2.130.10.130">
    <property type="entry name" value="Integrin alpha, N-terminal"/>
    <property type="match status" value="1"/>
</dbReference>
<dbReference type="Pfam" id="PF20806">
    <property type="entry name" value="Integrin_A_Ig_3"/>
    <property type="match status" value="1"/>
</dbReference>
<evidence type="ECO:0000256" key="5">
    <source>
        <dbReference type="ARBA" id="ARBA00022737"/>
    </source>
</evidence>
<keyword evidence="7 13" id="KW-1133">Transmembrane helix</keyword>
<organism evidence="17">
    <name type="scientific">Centruroides hentzi</name>
    <dbReference type="NCBI Taxonomy" id="88313"/>
    <lineage>
        <taxon>Eukaryota</taxon>
        <taxon>Metazoa</taxon>
        <taxon>Ecdysozoa</taxon>
        <taxon>Arthropoda</taxon>
        <taxon>Chelicerata</taxon>
        <taxon>Arachnida</taxon>
        <taxon>Scorpiones</taxon>
        <taxon>Buthida</taxon>
        <taxon>Buthoidea</taxon>
        <taxon>Buthidae</taxon>
        <taxon>Centruroides</taxon>
    </lineage>
</organism>
<sequence>MACAHRYVSRGVDYQWGLGICYSLTPYLDVHQPWEPCLNRPVSKAHEQFGYCQAGTSGDISEDNNIIIGSPGPYTWRGTVFTNSVRFQMRDDKTWYMGPLSDEAAPVDKYSYLGMSVTSGKFFGDATSFVSGAPRSKGTGQVVFFKKQKGSSLFKVELILDGEQFASSFGYSLTSLDIDNNGLIDLVVGAPFYYDKNEGGAIYIYMNHEEGLSRKPEKLTGKPESRYGFAIASAGDINRDGYVDLAVGAPYEGQGAVYIYLGSPEGLRKEPSQIIYAKDLPKQVLSRVNITTFGYSLSGGMDMDRNGYSDLLVGAYDSDAAILLRARPIINIITSVKGKLTNIDPSVLGCPADRDADLVCFSFQACFQFNSSVLSEGTSIKLRYRIEAETFTGKKYYRVTFGSSLKDTPNVVTKDIRVKEDNVYKLSCFDEIVYLKNKSDIQNPIKFKMTYSLIQKDPVMPSEGIKLPDINQYPILNQVEASKVFEAKFLKACGSNEICECDLHLEAELNLQKKGNIFEFPLGEKFINMSLKISNTNESAYDATVYVTHSPSLTYGNKKMIKGDPVNCIPMESVLKCELNNPMESGEVEFQIWFSAKNILPEEKKLHFEVKVNTTSVELTPEDDLTLDADVIIVAELELRGGHDKEQIFYGGEVVGETGITYLEDIGSPVDHTYFLINNGPAKVSSIEIVFSWPYEVANKGEEGKWILYMTEVPEIRGNGFCKMQPGQVNPLRYKENPIYQIPTKKPDINLTGEEEGLRTAPHQRKKREVVIKPEELRMEGKMVKIVTMDCDIGTAQCFNFSCFIKDLDGEKSARIVIRSRLWSSTFVSDYRDVNFVRIISRGGIHLDPKLGIKQKDLENDRAMAESKVQPDKSLYQKPEPVPLWIIILAVCGGVLLLIIVILCLWKFGFFKRRKPGYMPAETSDKEKEANNI</sequence>
<keyword evidence="6 13" id="KW-0130">Cell adhesion</keyword>
<proteinExistence type="inferred from homology"/>
<keyword evidence="4" id="KW-0732">Signal</keyword>
<dbReference type="InterPro" id="IPR048286">
    <property type="entry name" value="Integrin_alpha_Ig-like_3"/>
</dbReference>
<dbReference type="Gene3D" id="2.60.40.1510">
    <property type="entry name" value="ntegrin, alpha v. Chain A, domain 3"/>
    <property type="match status" value="1"/>
</dbReference>
<evidence type="ECO:0000256" key="8">
    <source>
        <dbReference type="ARBA" id="ARBA00023037"/>
    </source>
</evidence>
<dbReference type="Pfam" id="PF08441">
    <property type="entry name" value="Integrin_A_Ig_1"/>
    <property type="match status" value="1"/>
</dbReference>
<dbReference type="PROSITE" id="PS51470">
    <property type="entry name" value="FG_GAP"/>
    <property type="match status" value="3"/>
</dbReference>
<dbReference type="PROSITE" id="PS00242">
    <property type="entry name" value="INTEGRIN_ALPHA"/>
    <property type="match status" value="1"/>
</dbReference>
<evidence type="ECO:0000256" key="10">
    <source>
        <dbReference type="ARBA" id="ARBA00023170"/>
    </source>
</evidence>
<dbReference type="GO" id="GO:0007229">
    <property type="term" value="P:integrin-mediated signaling pathway"/>
    <property type="evidence" value="ECO:0007669"/>
    <property type="project" value="UniProtKB-KW"/>
</dbReference>
<evidence type="ECO:0000256" key="3">
    <source>
        <dbReference type="ARBA" id="ARBA00022692"/>
    </source>
</evidence>
<dbReference type="InterPro" id="IPR048285">
    <property type="entry name" value="Integrin_alpha_Ig-like_2"/>
</dbReference>
<comment type="subcellular location">
    <subcellularLocation>
        <location evidence="1 13">Membrane</location>
        <topology evidence="1 13">Single-pass type I membrane protein</topology>
    </subcellularLocation>
</comment>
<evidence type="ECO:0000256" key="2">
    <source>
        <dbReference type="ARBA" id="ARBA00008054"/>
    </source>
</evidence>
<dbReference type="GO" id="GO:0048513">
    <property type="term" value="P:animal organ development"/>
    <property type="evidence" value="ECO:0007669"/>
    <property type="project" value="UniProtKB-ARBA"/>
</dbReference>